<evidence type="ECO:0000313" key="1">
    <source>
        <dbReference type="EMBL" id="JAH08058.1"/>
    </source>
</evidence>
<protein>
    <submittedName>
        <fullName evidence="1">Uncharacterized protein</fullName>
    </submittedName>
</protein>
<organism evidence="1">
    <name type="scientific">Anguilla anguilla</name>
    <name type="common">European freshwater eel</name>
    <name type="synonym">Muraena anguilla</name>
    <dbReference type="NCBI Taxonomy" id="7936"/>
    <lineage>
        <taxon>Eukaryota</taxon>
        <taxon>Metazoa</taxon>
        <taxon>Chordata</taxon>
        <taxon>Craniata</taxon>
        <taxon>Vertebrata</taxon>
        <taxon>Euteleostomi</taxon>
        <taxon>Actinopterygii</taxon>
        <taxon>Neopterygii</taxon>
        <taxon>Teleostei</taxon>
        <taxon>Anguilliformes</taxon>
        <taxon>Anguillidae</taxon>
        <taxon>Anguilla</taxon>
    </lineage>
</organism>
<dbReference type="AlphaFoldDB" id="A0A0E9PW05"/>
<proteinExistence type="predicted"/>
<reference evidence="1" key="2">
    <citation type="journal article" date="2015" name="Fish Shellfish Immunol.">
        <title>Early steps in the European eel (Anguilla anguilla)-Vibrio vulnificus interaction in the gills: Role of the RtxA13 toxin.</title>
        <authorList>
            <person name="Callol A."/>
            <person name="Pajuelo D."/>
            <person name="Ebbesson L."/>
            <person name="Teles M."/>
            <person name="MacKenzie S."/>
            <person name="Amaro C."/>
        </authorList>
    </citation>
    <scope>NUCLEOTIDE SEQUENCE</scope>
</reference>
<dbReference type="EMBL" id="GBXM01100519">
    <property type="protein sequence ID" value="JAH08058.1"/>
    <property type="molecule type" value="Transcribed_RNA"/>
</dbReference>
<name>A0A0E9PW05_ANGAN</name>
<accession>A0A0E9PW05</accession>
<reference evidence="1" key="1">
    <citation type="submission" date="2014-11" db="EMBL/GenBank/DDBJ databases">
        <authorList>
            <person name="Amaro Gonzalez C."/>
        </authorList>
    </citation>
    <scope>NUCLEOTIDE SEQUENCE</scope>
</reference>
<sequence>MYGFLYVLIATTLSHITSNTQDRTLTQ</sequence>